<gene>
    <name evidence="3" type="ORF">MNBD_BACTEROID01-2194</name>
</gene>
<dbReference type="HAMAP" id="MF_00108">
    <property type="entry name" value="IspD"/>
    <property type="match status" value="1"/>
</dbReference>
<accession>A0A3B0UX86</accession>
<evidence type="ECO:0000256" key="1">
    <source>
        <dbReference type="ARBA" id="ARBA00022679"/>
    </source>
</evidence>
<name>A0A3B0UX86_9ZZZZ</name>
<dbReference type="NCBIfam" id="TIGR00453">
    <property type="entry name" value="ispD"/>
    <property type="match status" value="1"/>
</dbReference>
<sequence>MEKFAVIVAGGSGSRMKRGIAKQFIELAGKPILMHTIEVFFNFDKTIQLVLVIPAGQISTWEKLCLAHNFTIAHQIAEGGSTRFHSVKNGLGFIGDEGIVFIHDGVRPLVNQATLNACLEMAVEKGNAIPVLPVTESIRKGGNTNSVAADRNDYFLVQTPQTFHCKLIKDAYCQDYRVQFTDDASVIEAFGESIHLVEGNRENIKITYPEDLEWAGCFL</sequence>
<dbReference type="FunFam" id="3.90.550.10:FF:000003">
    <property type="entry name" value="2-C-methyl-D-erythritol 4-phosphate cytidylyltransferase"/>
    <property type="match status" value="1"/>
</dbReference>
<dbReference type="EC" id="2.7.7.60" evidence="3"/>
<dbReference type="Pfam" id="PF01128">
    <property type="entry name" value="IspD"/>
    <property type="match status" value="1"/>
</dbReference>
<dbReference type="InterPro" id="IPR050088">
    <property type="entry name" value="IspD/TarI_cytidylyltransf_bact"/>
</dbReference>
<dbReference type="GO" id="GO:0050518">
    <property type="term" value="F:2-C-methyl-D-erythritol 4-phosphate cytidylyltransferase activity"/>
    <property type="evidence" value="ECO:0007669"/>
    <property type="project" value="UniProtKB-EC"/>
</dbReference>
<dbReference type="NCBIfam" id="NF001186">
    <property type="entry name" value="PRK00155.2-3"/>
    <property type="match status" value="1"/>
</dbReference>
<protein>
    <submittedName>
        <fullName evidence="3">2-C-methyl-D-erythritol 4-phosphate cytidylyltransferase</fullName>
        <ecNumber evidence="3">2.7.7.60</ecNumber>
    </submittedName>
</protein>
<dbReference type="AlphaFoldDB" id="A0A3B0UX86"/>
<dbReference type="GO" id="GO:0008299">
    <property type="term" value="P:isoprenoid biosynthetic process"/>
    <property type="evidence" value="ECO:0007669"/>
    <property type="project" value="InterPro"/>
</dbReference>
<reference evidence="3" key="1">
    <citation type="submission" date="2018-06" db="EMBL/GenBank/DDBJ databases">
        <authorList>
            <person name="Zhirakovskaya E."/>
        </authorList>
    </citation>
    <scope>NUCLEOTIDE SEQUENCE</scope>
</reference>
<dbReference type="EMBL" id="UOEP01000217">
    <property type="protein sequence ID" value="VAW24534.1"/>
    <property type="molecule type" value="Genomic_DNA"/>
</dbReference>
<dbReference type="InterPro" id="IPR001228">
    <property type="entry name" value="IspD"/>
</dbReference>
<dbReference type="PANTHER" id="PTHR32125">
    <property type="entry name" value="2-C-METHYL-D-ERYTHRITOL 4-PHOSPHATE CYTIDYLYLTRANSFERASE, CHLOROPLASTIC"/>
    <property type="match status" value="1"/>
</dbReference>
<proteinExistence type="inferred from homology"/>
<keyword evidence="1 3" id="KW-0808">Transferase</keyword>
<keyword evidence="2 3" id="KW-0548">Nucleotidyltransferase</keyword>
<dbReference type="InterPro" id="IPR029044">
    <property type="entry name" value="Nucleotide-diphossugar_trans"/>
</dbReference>
<dbReference type="PANTHER" id="PTHR32125:SF4">
    <property type="entry name" value="2-C-METHYL-D-ERYTHRITOL 4-PHOSPHATE CYTIDYLYLTRANSFERASE, CHLOROPLASTIC"/>
    <property type="match status" value="1"/>
</dbReference>
<dbReference type="CDD" id="cd02516">
    <property type="entry name" value="CDP-ME_synthetase"/>
    <property type="match status" value="1"/>
</dbReference>
<dbReference type="Gene3D" id="3.90.550.10">
    <property type="entry name" value="Spore Coat Polysaccharide Biosynthesis Protein SpsA, Chain A"/>
    <property type="match status" value="1"/>
</dbReference>
<dbReference type="InterPro" id="IPR034683">
    <property type="entry name" value="IspD/TarI"/>
</dbReference>
<evidence type="ECO:0000256" key="2">
    <source>
        <dbReference type="ARBA" id="ARBA00022695"/>
    </source>
</evidence>
<organism evidence="3">
    <name type="scientific">hydrothermal vent metagenome</name>
    <dbReference type="NCBI Taxonomy" id="652676"/>
    <lineage>
        <taxon>unclassified sequences</taxon>
        <taxon>metagenomes</taxon>
        <taxon>ecological metagenomes</taxon>
    </lineage>
</organism>
<dbReference type="SUPFAM" id="SSF53448">
    <property type="entry name" value="Nucleotide-diphospho-sugar transferases"/>
    <property type="match status" value="1"/>
</dbReference>
<evidence type="ECO:0000313" key="3">
    <source>
        <dbReference type="EMBL" id="VAW24534.1"/>
    </source>
</evidence>